<dbReference type="InterPro" id="IPR029060">
    <property type="entry name" value="PIN-like_dom_sf"/>
</dbReference>
<dbReference type="EMBL" id="CAJGYO010000001">
    <property type="protein sequence ID" value="CAD6207455.1"/>
    <property type="molecule type" value="Genomic_DNA"/>
</dbReference>
<evidence type="ECO:0000259" key="17">
    <source>
        <dbReference type="SMART" id="SM00484"/>
    </source>
</evidence>
<dbReference type="GO" id="GO:0003677">
    <property type="term" value="F:DNA binding"/>
    <property type="evidence" value="ECO:0007669"/>
    <property type="project" value="UniProtKB-UniRule"/>
</dbReference>
<evidence type="ECO:0000256" key="10">
    <source>
        <dbReference type="ARBA" id="ARBA00023128"/>
    </source>
</evidence>
<dbReference type="Proteomes" id="UP000604825">
    <property type="component" value="Unassembled WGS sequence"/>
</dbReference>
<evidence type="ECO:0000313" key="20">
    <source>
        <dbReference type="Proteomes" id="UP000604825"/>
    </source>
</evidence>
<dbReference type="PANTHER" id="PTHR11081:SF56">
    <property type="entry name" value="FLAP ENDONUCLEASE 1-B"/>
    <property type="match status" value="1"/>
</dbReference>
<keyword evidence="6 15" id="KW-0227">DNA damage</keyword>
<accession>A0A811MNM3</accession>
<dbReference type="GO" id="GO:0017108">
    <property type="term" value="F:5'-flap endonuclease activity"/>
    <property type="evidence" value="ECO:0007669"/>
    <property type="project" value="UniProtKB-UniRule"/>
</dbReference>
<dbReference type="PANTHER" id="PTHR11081">
    <property type="entry name" value="FLAP ENDONUCLEASE FAMILY MEMBER"/>
    <property type="match status" value="1"/>
</dbReference>
<name>A0A811MNM3_9POAL</name>
<dbReference type="SMART" id="SM00485">
    <property type="entry name" value="XPGN"/>
    <property type="match status" value="1"/>
</dbReference>
<dbReference type="InterPro" id="IPR006086">
    <property type="entry name" value="XPG-I_dom"/>
</dbReference>
<dbReference type="GO" id="GO:0005654">
    <property type="term" value="C:nucleoplasm"/>
    <property type="evidence" value="ECO:0007669"/>
    <property type="project" value="UniProtKB-SubCell"/>
</dbReference>
<keyword evidence="12 15" id="KW-0539">Nucleus</keyword>
<keyword evidence="11 15" id="KW-0234">DNA repair</keyword>
<evidence type="ECO:0000256" key="2">
    <source>
        <dbReference type="ARBA" id="ARBA00022705"/>
    </source>
</evidence>
<dbReference type="GO" id="GO:0000287">
    <property type="term" value="F:magnesium ion binding"/>
    <property type="evidence" value="ECO:0007669"/>
    <property type="project" value="UniProtKB-UniRule"/>
</dbReference>
<dbReference type="InterPro" id="IPR006084">
    <property type="entry name" value="XPG/Rad2"/>
</dbReference>
<evidence type="ECO:0000256" key="14">
    <source>
        <dbReference type="ARBA" id="ARBA00056033"/>
    </source>
</evidence>
<dbReference type="FunFam" id="1.10.150.20:FF:000009">
    <property type="entry name" value="Flap endonuclease 1"/>
    <property type="match status" value="1"/>
</dbReference>
<gene>
    <name evidence="19" type="ORF">NCGR_LOCUS4985</name>
</gene>
<dbReference type="SUPFAM" id="SSF56784">
    <property type="entry name" value="HAD-like"/>
    <property type="match status" value="1"/>
</dbReference>
<dbReference type="AlphaFoldDB" id="A0A811MNM3"/>
<dbReference type="PRINTS" id="PR00853">
    <property type="entry name" value="XPGRADSUPER"/>
</dbReference>
<keyword evidence="9 15" id="KW-0460">Magnesium</keyword>
<dbReference type="InterPro" id="IPR008918">
    <property type="entry name" value="HhH2"/>
</dbReference>
<evidence type="ECO:0000313" key="19">
    <source>
        <dbReference type="EMBL" id="CAD6207455.1"/>
    </source>
</evidence>
<dbReference type="PROSITE" id="PS00842">
    <property type="entry name" value="XPG_2"/>
    <property type="match status" value="1"/>
</dbReference>
<reference evidence="19" key="1">
    <citation type="submission" date="2020-10" db="EMBL/GenBank/DDBJ databases">
        <authorList>
            <person name="Han B."/>
            <person name="Lu T."/>
            <person name="Zhao Q."/>
            <person name="Huang X."/>
            <person name="Zhao Y."/>
        </authorList>
    </citation>
    <scope>NUCLEOTIDE SEQUENCE</scope>
</reference>
<evidence type="ECO:0000256" key="15">
    <source>
        <dbReference type="HAMAP-Rule" id="MF_03140"/>
    </source>
</evidence>
<dbReference type="InterPro" id="IPR002421">
    <property type="entry name" value="5-3_exonuclease"/>
</dbReference>
<keyword evidence="10 15" id="KW-0496">Mitochondrion</keyword>
<dbReference type="InterPro" id="IPR010237">
    <property type="entry name" value="Pyr-5-nucltdase"/>
</dbReference>
<dbReference type="SMART" id="SM00279">
    <property type="entry name" value="HhH2"/>
    <property type="match status" value="1"/>
</dbReference>
<dbReference type="GO" id="GO:0008409">
    <property type="term" value="F:5'-3' exonuclease activity"/>
    <property type="evidence" value="ECO:0007669"/>
    <property type="project" value="UniProtKB-UniRule"/>
</dbReference>
<dbReference type="Gene3D" id="3.40.50.1000">
    <property type="entry name" value="HAD superfamily/HAD-like"/>
    <property type="match status" value="1"/>
</dbReference>
<evidence type="ECO:0000256" key="6">
    <source>
        <dbReference type="ARBA" id="ARBA00022763"/>
    </source>
</evidence>
<evidence type="ECO:0000256" key="1">
    <source>
        <dbReference type="ARBA" id="ARBA00022553"/>
    </source>
</evidence>
<evidence type="ECO:0000256" key="7">
    <source>
        <dbReference type="ARBA" id="ARBA00022801"/>
    </source>
</evidence>
<evidence type="ECO:0000256" key="5">
    <source>
        <dbReference type="ARBA" id="ARBA00022759"/>
    </source>
</evidence>
<dbReference type="NCBIfam" id="TIGR01993">
    <property type="entry name" value="Pyr-5-nucltdase"/>
    <property type="match status" value="1"/>
</dbReference>
<keyword evidence="20" id="KW-1185">Reference proteome</keyword>
<evidence type="ECO:0000256" key="12">
    <source>
        <dbReference type="ARBA" id="ARBA00023242"/>
    </source>
</evidence>
<dbReference type="GO" id="GO:0006284">
    <property type="term" value="P:base-excision repair"/>
    <property type="evidence" value="ECO:0007669"/>
    <property type="project" value="UniProtKB-UniRule"/>
</dbReference>
<evidence type="ECO:0000256" key="3">
    <source>
        <dbReference type="ARBA" id="ARBA00022722"/>
    </source>
</evidence>
<dbReference type="NCBIfam" id="TIGR01509">
    <property type="entry name" value="HAD-SF-IA-v3"/>
    <property type="match status" value="1"/>
</dbReference>
<feature type="domain" description="XPG-I" evidence="17">
    <location>
        <begin position="147"/>
        <end position="219"/>
    </location>
</feature>
<dbReference type="InterPro" id="IPR023426">
    <property type="entry name" value="Flap_endonuc"/>
</dbReference>
<dbReference type="InterPro" id="IPR036412">
    <property type="entry name" value="HAD-like_sf"/>
</dbReference>
<protein>
    <recommendedName>
        <fullName evidence="15">Flap endonuclease 1</fullName>
        <shortName evidence="15">FEN-1</shortName>
        <ecNumber evidence="15">3.1.-.-</ecNumber>
    </recommendedName>
    <alternativeName>
        <fullName evidence="15">Flap structure-specific endonuclease 1</fullName>
    </alternativeName>
</protein>
<comment type="cofactor">
    <cofactor evidence="15">
        <name>Mg(2+)</name>
        <dbReference type="ChEBI" id="CHEBI:18420"/>
    </cofactor>
    <text evidence="15">Binds 2 magnesium ions per subunit. They probably participate in the reaction catalyzed by the enzyme. May bind an additional third magnesium ion after substrate binding.</text>
</comment>
<dbReference type="OrthoDB" id="1937206at2759"/>
<dbReference type="InterPro" id="IPR023214">
    <property type="entry name" value="HAD_sf"/>
</dbReference>
<dbReference type="GO" id="GO:0005739">
    <property type="term" value="C:mitochondrion"/>
    <property type="evidence" value="ECO:0007669"/>
    <property type="project" value="UniProtKB-SubCell"/>
</dbReference>
<keyword evidence="8 15" id="KW-0269">Exonuclease</keyword>
<evidence type="ECO:0000256" key="4">
    <source>
        <dbReference type="ARBA" id="ARBA00022723"/>
    </source>
</evidence>
<keyword evidence="2 15" id="KW-0235">DNA replication</keyword>
<dbReference type="PROSITE" id="PS00841">
    <property type="entry name" value="XPG_1"/>
    <property type="match status" value="1"/>
</dbReference>
<proteinExistence type="inferred from homology"/>
<keyword evidence="5 15" id="KW-0255">Endonuclease</keyword>
<keyword evidence="3 15" id="KW-0540">Nuclease</keyword>
<organism evidence="19 20">
    <name type="scientific">Miscanthus lutarioriparius</name>
    <dbReference type="NCBI Taxonomy" id="422564"/>
    <lineage>
        <taxon>Eukaryota</taxon>
        <taxon>Viridiplantae</taxon>
        <taxon>Streptophyta</taxon>
        <taxon>Embryophyta</taxon>
        <taxon>Tracheophyta</taxon>
        <taxon>Spermatophyta</taxon>
        <taxon>Magnoliopsida</taxon>
        <taxon>Liliopsida</taxon>
        <taxon>Poales</taxon>
        <taxon>Poaceae</taxon>
        <taxon>PACMAD clade</taxon>
        <taxon>Panicoideae</taxon>
        <taxon>Andropogonodae</taxon>
        <taxon>Andropogoneae</taxon>
        <taxon>Saccharinae</taxon>
        <taxon>Miscanthus</taxon>
    </lineage>
</organism>
<dbReference type="Pfam" id="PF00752">
    <property type="entry name" value="XPG_N"/>
    <property type="match status" value="1"/>
</dbReference>
<comment type="similarity">
    <text evidence="13 15">Belongs to the XPG/RAD2 endonuclease family. FEN1 subfamily.</text>
</comment>
<dbReference type="GO" id="GO:0043137">
    <property type="term" value="P:DNA replication, removal of RNA primer"/>
    <property type="evidence" value="ECO:0007669"/>
    <property type="project" value="UniProtKB-UniRule"/>
</dbReference>
<keyword evidence="4 15" id="KW-0479">Metal-binding</keyword>
<dbReference type="SMART" id="SM00484">
    <property type="entry name" value="XPGI"/>
    <property type="match status" value="1"/>
</dbReference>
<dbReference type="SUPFAM" id="SSF47807">
    <property type="entry name" value="5' to 3' exonuclease, C-terminal subdomain"/>
    <property type="match status" value="1"/>
</dbReference>
<evidence type="ECO:0000259" key="16">
    <source>
        <dbReference type="SMART" id="SM00475"/>
    </source>
</evidence>
<dbReference type="Gene3D" id="3.40.50.1010">
    <property type="entry name" value="5'-nuclease"/>
    <property type="match status" value="1"/>
</dbReference>
<dbReference type="SMART" id="SM00475">
    <property type="entry name" value="53EXOc"/>
    <property type="match status" value="1"/>
</dbReference>
<dbReference type="InterPro" id="IPR036279">
    <property type="entry name" value="5-3_exonuclease_C_sf"/>
</dbReference>
<feature type="domain" description="XPG N-terminal" evidence="18">
    <location>
        <begin position="1"/>
        <end position="108"/>
    </location>
</feature>
<keyword evidence="7 15" id="KW-0378">Hydrolase</keyword>
<comment type="subcellular location">
    <subcellularLocation>
        <location evidence="15">Nucleus</location>
        <location evidence="15">Nucleolus</location>
    </subcellularLocation>
    <subcellularLocation>
        <location evidence="15">Nucleus</location>
        <location evidence="15">Nucleoplasm</location>
    </subcellularLocation>
    <subcellularLocation>
        <location evidence="15">Mitochondrion</location>
    </subcellularLocation>
    <text evidence="15">Resides mostly in the nucleoli and relocalizes to the nucleoplasm upon DNA damage.</text>
</comment>
<sequence>MGIKGLTKLLAEHAPRAAVQRRVEDYRGRVIAVDASLSIYQFLIVVGRKGSELLTNDAGEITSHLQGMLNRTVRMLEAGIKPVFVFDGEPPEMKKKELAKRSLKRDDATQDLNRAMEIGDKDAIEKFSKRTVKVTRKHNDDCKRLLRLMGVPVVEAPGEAEAQCATLCENHQVYAVASEDMDSLTFGARRFLRHLTDLGYKKSPVTEFDVSKVLEELGLTMDQFIDLCILSGCDYCENIKGIGGQRALKLIRQHGCIEEVLQNLNQTRFSVPEDWPYQEVRTLFKEPNVCAGIPDFTWTSPDSEGLMDFLSIENSFSPDRVTKAVEKIKAARDRYSPGRLKHLTPVASLPGSHTEKPGTQMHTRFSRAKSEGQVISTIHRRHLMLVTATPADLSLLAFKGLIPFGNILSFQEELWAAISTAPEAPASTPFIGDSETFKSLHFEGPERRCLASAICCTVLGCNGAVCCFFKQAIKRVQGLNFQQRGRGGLRGLRHRRRVQDGHLIHSLKSAGAMHGRDGGHGHGNKEERAVRLASLAISSRFGDGRLLYLDDTLYPFSVGINLACRKNIQDYMRHHLHIEEGHIADMCLDLYKEYGTTMAGLKALGYEFDNDEFHATVHGTLPYHNLRPDPVLRTLLLSIPQRKIVFTNSDKAHAEEALHRLGLLGCFDGVICFETLNPCNGLSEFRNSTLFPDETSPNLVDLNESDGFRPISPILCKPSIEAMEAVIRIANVDPKKTIFFDDSTRNIASGKAAGFHTVIVGRPTLVPGADHALESIHNMKEALPEIWDDQDWSESDVLHASTAVETAVVA</sequence>
<dbReference type="InterPro" id="IPR006085">
    <property type="entry name" value="XPG_DNA_repair_N"/>
</dbReference>
<comment type="function">
    <text evidence="14">Structure-specific nuclease with 5'-flap endonuclease and 5'-3' exonuclease activities involved in DNA replication and repair. During DNA replication, cleaves the 5'-overhanging flap structure that is generated by displacement synthesis when DNA polymerase encounters the 5'-end of a downstream Okazaki fragment. It enters the flap from the 5'-end and then tracks to cleave the flap base, leaving a nick for ligation. Also involved in the long patch base excision repair (LP-BER) pathway, by cleaving within the apurinic/apyrimidinic (AP) site-terminated flap. Acts as a genome stabilization factor that prevents flaps from equilibrating into structures that lead to duplications and deletions. Also possesses 5'-3' exonuclease activity on nicked or gapped double-stranded DNA, and exhibits RNase H activity. Also involved in replication and repair of rDNA and in repairing mitochondrial DNA. May be required for cell proliferation.</text>
</comment>
<keyword evidence="1 15" id="KW-0597">Phosphoprotein</keyword>
<dbReference type="GO" id="GO:0005730">
    <property type="term" value="C:nucleolus"/>
    <property type="evidence" value="ECO:0007669"/>
    <property type="project" value="UniProtKB-SubCell"/>
</dbReference>
<dbReference type="EC" id="3.1.-.-" evidence="15"/>
<dbReference type="HAMAP" id="MF_00614">
    <property type="entry name" value="Fen"/>
    <property type="match status" value="1"/>
</dbReference>
<evidence type="ECO:0000256" key="8">
    <source>
        <dbReference type="ARBA" id="ARBA00022839"/>
    </source>
</evidence>
<feature type="domain" description="5'-3' exonuclease" evidence="16">
    <location>
        <begin position="28"/>
        <end position="327"/>
    </location>
</feature>
<dbReference type="InterPro" id="IPR019974">
    <property type="entry name" value="XPG_CS"/>
</dbReference>
<evidence type="ECO:0000256" key="11">
    <source>
        <dbReference type="ARBA" id="ARBA00023204"/>
    </source>
</evidence>
<dbReference type="CDD" id="cd09867">
    <property type="entry name" value="PIN_FEN1"/>
    <property type="match status" value="1"/>
</dbReference>
<evidence type="ECO:0000259" key="18">
    <source>
        <dbReference type="SMART" id="SM00485"/>
    </source>
</evidence>
<dbReference type="SUPFAM" id="SSF88723">
    <property type="entry name" value="PIN domain-like"/>
    <property type="match status" value="1"/>
</dbReference>
<dbReference type="CDD" id="cd09907">
    <property type="entry name" value="H3TH_FEN1-Euk"/>
    <property type="match status" value="1"/>
</dbReference>
<dbReference type="Pfam" id="PF00867">
    <property type="entry name" value="XPG_I"/>
    <property type="match status" value="1"/>
</dbReference>
<evidence type="ECO:0000256" key="13">
    <source>
        <dbReference type="ARBA" id="ARBA00034726"/>
    </source>
</evidence>
<dbReference type="FunFam" id="3.40.50.1010:FF:000015">
    <property type="entry name" value="Flap endonuclease 1"/>
    <property type="match status" value="1"/>
</dbReference>
<evidence type="ECO:0000256" key="9">
    <source>
        <dbReference type="ARBA" id="ARBA00022842"/>
    </source>
</evidence>
<comment type="caution">
    <text evidence="19">The sequence shown here is derived from an EMBL/GenBank/DDBJ whole genome shotgun (WGS) entry which is preliminary data.</text>
</comment>
<dbReference type="Gene3D" id="1.10.150.20">
    <property type="entry name" value="5' to 3' exonuclease, C-terminal subdomain"/>
    <property type="match status" value="1"/>
</dbReference>
<dbReference type="InterPro" id="IPR006439">
    <property type="entry name" value="HAD-SF_hydro_IA"/>
</dbReference>